<keyword evidence="5 8" id="KW-0812">Transmembrane</keyword>
<evidence type="ECO:0000256" key="7">
    <source>
        <dbReference type="ARBA" id="ARBA00023136"/>
    </source>
</evidence>
<feature type="transmembrane region" description="Helical" evidence="8">
    <location>
        <begin position="224"/>
        <end position="247"/>
    </location>
</feature>
<sequence length="365" mass="39729">MAEMHDRDLHITISSGTIFKAVVIVLCVWLLFAVKDVVLVVLTSIVLASAIEPVIVSMRKWRIKRVAAVIITYLVLAIVASTVVFFFIPSLVQDTASFLGQVPKYIDTISLWNPLQEDFTAEKNTAKVLSEGITEGTRVVGTGFSLTGFMDNLSQIFSNASEGALRVVSLFFGGILSFVLIIVLSFYLAVQENGVGNFLAVIVPNKYENYVLGLWKRVETKIGYWFQGQLLLGVLVGVLVYLFLIVFGVQNAIVLAVIAACFEIIPLFGPILAAIPAIAVGYAQEGVTLALIVAGVYLIIHQFENHLIYPLVVKKIVGVPPLIVIVALIVGGQLAGFLGIFLSVPIATLLMEWFNDLEKSKLSKA</sequence>
<comment type="subcellular location">
    <subcellularLocation>
        <location evidence="1">Cell membrane</location>
        <topology evidence="1">Multi-pass membrane protein</topology>
    </subcellularLocation>
</comment>
<dbReference type="GO" id="GO:0005886">
    <property type="term" value="C:plasma membrane"/>
    <property type="evidence" value="ECO:0007669"/>
    <property type="project" value="UniProtKB-SubCell"/>
</dbReference>
<comment type="caution">
    <text evidence="9">The sequence shown here is derived from an EMBL/GenBank/DDBJ whole genome shotgun (WGS) entry which is preliminary data.</text>
</comment>
<evidence type="ECO:0000256" key="6">
    <source>
        <dbReference type="ARBA" id="ARBA00022989"/>
    </source>
</evidence>
<dbReference type="AlphaFoldDB" id="A0A1G2MGE7"/>
<gene>
    <name evidence="9" type="ORF">A3C72_02620</name>
</gene>
<organism evidence="9 10">
    <name type="scientific">Candidatus Taylorbacteria bacterium RIFCSPHIGHO2_02_FULL_43_32b</name>
    <dbReference type="NCBI Taxonomy" id="1802306"/>
    <lineage>
        <taxon>Bacteria</taxon>
        <taxon>Candidatus Tayloriibacteriota</taxon>
    </lineage>
</organism>
<dbReference type="PANTHER" id="PTHR21716">
    <property type="entry name" value="TRANSMEMBRANE PROTEIN"/>
    <property type="match status" value="1"/>
</dbReference>
<dbReference type="Pfam" id="PF01594">
    <property type="entry name" value="AI-2E_transport"/>
    <property type="match status" value="1"/>
</dbReference>
<evidence type="ECO:0000256" key="1">
    <source>
        <dbReference type="ARBA" id="ARBA00004651"/>
    </source>
</evidence>
<keyword evidence="3" id="KW-0813">Transport</keyword>
<evidence type="ECO:0000313" key="10">
    <source>
        <dbReference type="Proteomes" id="UP000177130"/>
    </source>
</evidence>
<evidence type="ECO:0000256" key="3">
    <source>
        <dbReference type="ARBA" id="ARBA00022448"/>
    </source>
</evidence>
<feature type="transmembrane region" description="Helical" evidence="8">
    <location>
        <begin position="253"/>
        <end position="279"/>
    </location>
</feature>
<evidence type="ECO:0000256" key="8">
    <source>
        <dbReference type="SAM" id="Phobius"/>
    </source>
</evidence>
<feature type="transmembrane region" description="Helical" evidence="8">
    <location>
        <begin position="38"/>
        <end position="56"/>
    </location>
</feature>
<keyword evidence="6 8" id="KW-1133">Transmembrane helix</keyword>
<evidence type="ECO:0000256" key="2">
    <source>
        <dbReference type="ARBA" id="ARBA00009773"/>
    </source>
</evidence>
<dbReference type="Proteomes" id="UP000177130">
    <property type="component" value="Unassembled WGS sequence"/>
</dbReference>
<proteinExistence type="inferred from homology"/>
<evidence type="ECO:0008006" key="11">
    <source>
        <dbReference type="Google" id="ProtNLM"/>
    </source>
</evidence>
<evidence type="ECO:0000256" key="4">
    <source>
        <dbReference type="ARBA" id="ARBA00022475"/>
    </source>
</evidence>
<dbReference type="PANTHER" id="PTHR21716:SF53">
    <property type="entry name" value="PERMEASE PERM-RELATED"/>
    <property type="match status" value="1"/>
</dbReference>
<reference evidence="9 10" key="1">
    <citation type="journal article" date="2016" name="Nat. Commun.">
        <title>Thousands of microbial genomes shed light on interconnected biogeochemical processes in an aquifer system.</title>
        <authorList>
            <person name="Anantharaman K."/>
            <person name="Brown C.T."/>
            <person name="Hug L.A."/>
            <person name="Sharon I."/>
            <person name="Castelle C.J."/>
            <person name="Probst A.J."/>
            <person name="Thomas B.C."/>
            <person name="Singh A."/>
            <person name="Wilkins M.J."/>
            <person name="Karaoz U."/>
            <person name="Brodie E.L."/>
            <person name="Williams K.H."/>
            <person name="Hubbard S.S."/>
            <person name="Banfield J.F."/>
        </authorList>
    </citation>
    <scope>NUCLEOTIDE SEQUENCE [LARGE SCALE GENOMIC DNA]</scope>
</reference>
<feature type="transmembrane region" description="Helical" evidence="8">
    <location>
        <begin position="12"/>
        <end position="32"/>
    </location>
</feature>
<name>A0A1G2MGE7_9BACT</name>
<accession>A0A1G2MGE7</accession>
<keyword evidence="4" id="KW-1003">Cell membrane</keyword>
<keyword evidence="7 8" id="KW-0472">Membrane</keyword>
<comment type="similarity">
    <text evidence="2">Belongs to the autoinducer-2 exporter (AI-2E) (TC 2.A.86) family.</text>
</comment>
<dbReference type="STRING" id="1802306.A3C72_02620"/>
<protein>
    <recommendedName>
        <fullName evidence="11">AI-2E family transporter</fullName>
    </recommendedName>
</protein>
<dbReference type="EMBL" id="MHRK01000047">
    <property type="protein sequence ID" value="OHA22784.1"/>
    <property type="molecule type" value="Genomic_DNA"/>
</dbReference>
<feature type="transmembrane region" description="Helical" evidence="8">
    <location>
        <begin position="323"/>
        <end position="351"/>
    </location>
</feature>
<dbReference type="GO" id="GO:0055085">
    <property type="term" value="P:transmembrane transport"/>
    <property type="evidence" value="ECO:0007669"/>
    <property type="project" value="TreeGrafter"/>
</dbReference>
<feature type="transmembrane region" description="Helical" evidence="8">
    <location>
        <begin position="68"/>
        <end position="88"/>
    </location>
</feature>
<evidence type="ECO:0000256" key="5">
    <source>
        <dbReference type="ARBA" id="ARBA00022692"/>
    </source>
</evidence>
<feature type="transmembrane region" description="Helical" evidence="8">
    <location>
        <begin position="286"/>
        <end position="303"/>
    </location>
</feature>
<evidence type="ECO:0000313" key="9">
    <source>
        <dbReference type="EMBL" id="OHA22784.1"/>
    </source>
</evidence>
<feature type="transmembrane region" description="Helical" evidence="8">
    <location>
        <begin position="167"/>
        <end position="190"/>
    </location>
</feature>
<dbReference type="InterPro" id="IPR002549">
    <property type="entry name" value="AI-2E-like"/>
</dbReference>